<dbReference type="InterPro" id="IPR050624">
    <property type="entry name" value="HTH-type_Tx_Regulator"/>
</dbReference>
<evidence type="ECO:0000256" key="3">
    <source>
        <dbReference type="SAM" id="MobiDB-lite"/>
    </source>
</evidence>
<comment type="caution">
    <text evidence="5">The sequence shown here is derived from an EMBL/GenBank/DDBJ whole genome shotgun (WGS) entry which is preliminary data.</text>
</comment>
<name>A0A087CYD9_9BIFI</name>
<dbReference type="Proteomes" id="UP000028984">
    <property type="component" value="Unassembled WGS sequence"/>
</dbReference>
<dbReference type="InterPro" id="IPR009057">
    <property type="entry name" value="Homeodomain-like_sf"/>
</dbReference>
<keyword evidence="6" id="KW-1185">Reference proteome</keyword>
<dbReference type="EMBL" id="JGZK01000001">
    <property type="protein sequence ID" value="KFI88289.1"/>
    <property type="molecule type" value="Genomic_DNA"/>
</dbReference>
<evidence type="ECO:0000313" key="5">
    <source>
        <dbReference type="EMBL" id="KFI88289.1"/>
    </source>
</evidence>
<keyword evidence="1 2" id="KW-0238">DNA-binding</keyword>
<feature type="DNA-binding region" description="H-T-H motif" evidence="2">
    <location>
        <begin position="50"/>
        <end position="69"/>
    </location>
</feature>
<dbReference type="eggNOG" id="COG1309">
    <property type="taxonomic scope" value="Bacteria"/>
</dbReference>
<dbReference type="PANTHER" id="PTHR43479:SF7">
    <property type="entry name" value="TETR-FAMILY TRANSCRIPTIONAL REGULATOR"/>
    <property type="match status" value="1"/>
</dbReference>
<gene>
    <name evidence="5" type="ORF">BREU_0392</name>
</gene>
<dbReference type="GO" id="GO:0003677">
    <property type="term" value="F:DNA binding"/>
    <property type="evidence" value="ECO:0007669"/>
    <property type="project" value="UniProtKB-UniRule"/>
</dbReference>
<reference evidence="5 6" key="1">
    <citation type="submission" date="2014-03" db="EMBL/GenBank/DDBJ databases">
        <title>Genomics of Bifidobacteria.</title>
        <authorList>
            <person name="Ventura M."/>
            <person name="Milani C."/>
            <person name="Lugli G.A."/>
        </authorList>
    </citation>
    <scope>NUCLEOTIDE SEQUENCE [LARGE SCALE GENOMIC DNA]</scope>
    <source>
        <strain evidence="5 6">DSM 23975</strain>
    </source>
</reference>
<dbReference type="InterPro" id="IPR001647">
    <property type="entry name" value="HTH_TetR"/>
</dbReference>
<dbReference type="Gene3D" id="1.10.357.10">
    <property type="entry name" value="Tetracycline Repressor, domain 2"/>
    <property type="match status" value="1"/>
</dbReference>
<dbReference type="STRING" id="1437610.BREU_0392"/>
<dbReference type="SUPFAM" id="SSF46689">
    <property type="entry name" value="Homeodomain-like"/>
    <property type="match status" value="1"/>
</dbReference>
<proteinExistence type="predicted"/>
<dbReference type="AlphaFoldDB" id="A0A087CYD9"/>
<evidence type="ECO:0000256" key="1">
    <source>
        <dbReference type="ARBA" id="ARBA00023125"/>
    </source>
</evidence>
<dbReference type="PROSITE" id="PS50977">
    <property type="entry name" value="HTH_TETR_2"/>
    <property type="match status" value="1"/>
</dbReference>
<feature type="domain" description="HTH tetR-type" evidence="4">
    <location>
        <begin position="27"/>
        <end position="87"/>
    </location>
</feature>
<dbReference type="OrthoDB" id="3193022at2"/>
<protein>
    <submittedName>
        <fullName evidence="5">TetR family transcriptional regulator</fullName>
    </submittedName>
</protein>
<evidence type="ECO:0000313" key="6">
    <source>
        <dbReference type="Proteomes" id="UP000028984"/>
    </source>
</evidence>
<accession>A0A087CYD9</accession>
<feature type="region of interest" description="Disordered" evidence="3">
    <location>
        <begin position="1"/>
        <end position="26"/>
    </location>
</feature>
<feature type="compositionally biased region" description="Basic and acidic residues" evidence="3">
    <location>
        <begin position="14"/>
        <end position="24"/>
    </location>
</feature>
<dbReference type="PANTHER" id="PTHR43479">
    <property type="entry name" value="ACREF/ENVCD OPERON REPRESSOR-RELATED"/>
    <property type="match status" value="1"/>
</dbReference>
<sequence length="243" mass="26813">MAEAGTRTGAGEPDEGRSDKPMDRRSRRTRAMLQNALVKLLETKPLNKISVMELTRLADVNRATFYVHYTDIYALFDQLKRELIDSYKDIITRHRGEILQDDYEPLIHEIFEFTTANESMSLLVTGKSGDTFSGDLIAAMGAYCNELIDPISASHASLVPDDGRTQAAETVRDYHFVYLAAGIVGALKEWYRRGRKDPIDLVVRIAARNTHAVGLAMLARNIGVSVSESSAAHASGAVVTVGR</sequence>
<dbReference type="RefSeq" id="WP_152598613.1">
    <property type="nucleotide sequence ID" value="NZ_JDUW01000014.1"/>
</dbReference>
<organism evidence="5 6">
    <name type="scientific">Bifidobacterium reuteri DSM 23975</name>
    <dbReference type="NCBI Taxonomy" id="1437610"/>
    <lineage>
        <taxon>Bacteria</taxon>
        <taxon>Bacillati</taxon>
        <taxon>Actinomycetota</taxon>
        <taxon>Actinomycetes</taxon>
        <taxon>Bifidobacteriales</taxon>
        <taxon>Bifidobacteriaceae</taxon>
        <taxon>Bifidobacterium</taxon>
    </lineage>
</organism>
<evidence type="ECO:0000256" key="2">
    <source>
        <dbReference type="PROSITE-ProRule" id="PRU00335"/>
    </source>
</evidence>
<evidence type="ECO:0000259" key="4">
    <source>
        <dbReference type="PROSITE" id="PS50977"/>
    </source>
</evidence>